<accession>A0ABR3LNG6</accession>
<evidence type="ECO:0000313" key="1">
    <source>
        <dbReference type="EMBL" id="KAL1254447.1"/>
    </source>
</evidence>
<dbReference type="EMBL" id="JAYMGO010000020">
    <property type="protein sequence ID" value="KAL1254447.1"/>
    <property type="molecule type" value="Genomic_DNA"/>
</dbReference>
<organism evidence="1 2">
    <name type="scientific">Cirrhinus molitorella</name>
    <name type="common">mud carp</name>
    <dbReference type="NCBI Taxonomy" id="172907"/>
    <lineage>
        <taxon>Eukaryota</taxon>
        <taxon>Metazoa</taxon>
        <taxon>Chordata</taxon>
        <taxon>Craniata</taxon>
        <taxon>Vertebrata</taxon>
        <taxon>Euteleostomi</taxon>
        <taxon>Actinopterygii</taxon>
        <taxon>Neopterygii</taxon>
        <taxon>Teleostei</taxon>
        <taxon>Ostariophysi</taxon>
        <taxon>Cypriniformes</taxon>
        <taxon>Cyprinidae</taxon>
        <taxon>Labeoninae</taxon>
        <taxon>Labeonini</taxon>
        <taxon>Cirrhinus</taxon>
    </lineage>
</organism>
<comment type="caution">
    <text evidence="1">The sequence shown here is derived from an EMBL/GenBank/DDBJ whole genome shotgun (WGS) entry which is preliminary data.</text>
</comment>
<keyword evidence="2" id="KW-1185">Reference proteome</keyword>
<evidence type="ECO:0000313" key="2">
    <source>
        <dbReference type="Proteomes" id="UP001558613"/>
    </source>
</evidence>
<sequence>MARVTKLKKVMAYPKCPQTNRLSLIPIKDSFLKYAVKTRGLTEKVPSKSVKTKDVTRTWNKDAGCFLRRISNRIKATTFPRTPAENIIADVVGDPLKTCRSSWQVWFFRLGAIKPFLSVLSRLG</sequence>
<proteinExistence type="predicted"/>
<dbReference type="Proteomes" id="UP001558613">
    <property type="component" value="Unassembled WGS sequence"/>
</dbReference>
<gene>
    <name evidence="1" type="ORF">QQF64_016676</name>
</gene>
<name>A0ABR3LNG6_9TELE</name>
<protein>
    <submittedName>
        <fullName evidence="1">Uncharacterized protein</fullName>
    </submittedName>
</protein>
<reference evidence="1 2" key="1">
    <citation type="submission" date="2023-09" db="EMBL/GenBank/DDBJ databases">
        <authorList>
            <person name="Wang M."/>
        </authorList>
    </citation>
    <scope>NUCLEOTIDE SEQUENCE [LARGE SCALE GENOMIC DNA]</scope>
    <source>
        <strain evidence="1">GT-2023</strain>
        <tissue evidence="1">Liver</tissue>
    </source>
</reference>